<dbReference type="Proteomes" id="UP000017819">
    <property type="component" value="Unassembled WGS sequence"/>
</dbReference>
<dbReference type="EC" id="1.1.1.100" evidence="2"/>
<evidence type="ECO:0000256" key="1">
    <source>
        <dbReference type="ARBA" id="ARBA00006484"/>
    </source>
</evidence>
<protein>
    <submittedName>
        <fullName evidence="2">3-oxoacyl-[acyl-carrier protein] reductase</fullName>
        <ecNumber evidence="2">1.1.1.100</ecNumber>
    </submittedName>
</protein>
<dbReference type="PANTHER" id="PTHR42879">
    <property type="entry name" value="3-OXOACYL-(ACYL-CARRIER-PROTEIN) REDUCTASE"/>
    <property type="match status" value="1"/>
</dbReference>
<dbReference type="RefSeq" id="WP_023430980.1">
    <property type="nucleotide sequence ID" value="NZ_AWXZ01000014.1"/>
</dbReference>
<evidence type="ECO:0000313" key="3">
    <source>
        <dbReference type="Proteomes" id="UP000017819"/>
    </source>
</evidence>
<dbReference type="SUPFAM" id="SSF51735">
    <property type="entry name" value="NAD(P)-binding Rossmann-fold domains"/>
    <property type="match status" value="1"/>
</dbReference>
<keyword evidence="2" id="KW-0560">Oxidoreductase</keyword>
<keyword evidence="3" id="KW-1185">Reference proteome</keyword>
<dbReference type="InterPro" id="IPR002347">
    <property type="entry name" value="SDR_fam"/>
</dbReference>
<gene>
    <name evidence="2" type="ORF">N177_0832</name>
</gene>
<dbReference type="AlphaFoldDB" id="V4TLC3"/>
<comment type="similarity">
    <text evidence="1">Belongs to the short-chain dehydrogenases/reductases (SDR) family.</text>
</comment>
<dbReference type="InterPro" id="IPR050259">
    <property type="entry name" value="SDR"/>
</dbReference>
<dbReference type="FunFam" id="3.40.50.720:FF:000084">
    <property type="entry name" value="Short-chain dehydrogenase reductase"/>
    <property type="match status" value="1"/>
</dbReference>
<organism evidence="2 3">
    <name type="scientific">Lutibaculum baratangense AMV1</name>
    <dbReference type="NCBI Taxonomy" id="631454"/>
    <lineage>
        <taxon>Bacteria</taxon>
        <taxon>Pseudomonadati</taxon>
        <taxon>Pseudomonadota</taxon>
        <taxon>Alphaproteobacteria</taxon>
        <taxon>Hyphomicrobiales</taxon>
        <taxon>Tepidamorphaceae</taxon>
        <taxon>Lutibaculum</taxon>
    </lineage>
</organism>
<dbReference type="GO" id="GO:0004316">
    <property type="term" value="F:3-oxoacyl-[acyl-carrier-protein] reductase (NADPH) activity"/>
    <property type="evidence" value="ECO:0007669"/>
    <property type="project" value="UniProtKB-EC"/>
</dbReference>
<dbReference type="Gene3D" id="3.40.50.720">
    <property type="entry name" value="NAD(P)-binding Rossmann-like Domain"/>
    <property type="match status" value="1"/>
</dbReference>
<comment type="caution">
    <text evidence="2">The sequence shown here is derived from an EMBL/GenBank/DDBJ whole genome shotgun (WGS) entry which is preliminary data.</text>
</comment>
<sequence>MEAPESDTDLSGNVAVVTGASRRIGRATALRLARAGADVVLHGHRARDEVEAVAAEVEAIGRRALVVMADITDEAAVEGMFRRIEAEAGGVDILVNNAAIRGEKPLLEMSLAEWRQTMAVIVDGTFLCSREALRSMVARGGGSIVNIGGVTAHIGAARRAHVATAKAALGGLTRTLAVEFAPHGVRVNCIVPGSIGGRRSATAGAVPQMSKGSEDILLGREGTVEEVAHVIASFCLPGAGYVTGQTVHVNGGVYMN</sequence>
<dbReference type="PRINTS" id="PR00081">
    <property type="entry name" value="GDHRDH"/>
</dbReference>
<dbReference type="Pfam" id="PF13561">
    <property type="entry name" value="adh_short_C2"/>
    <property type="match status" value="1"/>
</dbReference>
<dbReference type="EMBL" id="AWXZ01000014">
    <property type="protein sequence ID" value="ESR26613.1"/>
    <property type="molecule type" value="Genomic_DNA"/>
</dbReference>
<accession>V4TLC3</accession>
<dbReference type="InterPro" id="IPR036291">
    <property type="entry name" value="NAD(P)-bd_dom_sf"/>
</dbReference>
<dbReference type="STRING" id="631454.N177_0832"/>
<dbReference type="OrthoDB" id="9804774at2"/>
<dbReference type="PANTHER" id="PTHR42879:SF2">
    <property type="entry name" value="3-OXOACYL-[ACYL-CARRIER-PROTEIN] REDUCTASE FABG"/>
    <property type="match status" value="1"/>
</dbReference>
<dbReference type="eggNOG" id="COG1028">
    <property type="taxonomic scope" value="Bacteria"/>
</dbReference>
<name>V4TLC3_9HYPH</name>
<reference evidence="2 3" key="1">
    <citation type="journal article" date="2014" name="Genome Announc.">
        <title>Draft Genome Sequence of Lutibaculum baratangense Strain AMV1T, Isolated from a Mud Volcano in Andamans, India.</title>
        <authorList>
            <person name="Singh A."/>
            <person name="Sreenivas A."/>
            <person name="Sathyanarayana Reddy G."/>
            <person name="Pinnaka A.K."/>
            <person name="Shivaji S."/>
        </authorList>
    </citation>
    <scope>NUCLEOTIDE SEQUENCE [LARGE SCALE GENOMIC DNA]</scope>
    <source>
        <strain evidence="2 3">AMV1</strain>
    </source>
</reference>
<proteinExistence type="inferred from homology"/>
<dbReference type="PRINTS" id="PR00080">
    <property type="entry name" value="SDRFAMILY"/>
</dbReference>
<evidence type="ECO:0000313" key="2">
    <source>
        <dbReference type="EMBL" id="ESR26613.1"/>
    </source>
</evidence>